<dbReference type="OrthoDB" id="9182727at2"/>
<feature type="domain" description="PIN like" evidence="1">
    <location>
        <begin position="40"/>
        <end position="259"/>
    </location>
</feature>
<dbReference type="Pfam" id="PF18476">
    <property type="entry name" value="PIN_8"/>
    <property type="match status" value="1"/>
</dbReference>
<proteinExistence type="predicted"/>
<dbReference type="EMBL" id="LYUD01000030">
    <property type="protein sequence ID" value="OAZ75688.1"/>
    <property type="molecule type" value="Genomic_DNA"/>
</dbReference>
<comment type="caution">
    <text evidence="2">The sequence shown here is derived from an EMBL/GenBank/DDBJ whole genome shotgun (WGS) entry which is preliminary data.</text>
</comment>
<accession>A0A1A0DK93</accession>
<sequence length="424" mass="48604">MYTRKILYDIGGCVVKEKFSWYLNSSPEEADKNWSTATLTVDTNVLLDLYRYHNSTRDKILSAIESFSPRIWISNQACEEFFSNRKKVILDSEKIFKDASSKLSEIHTNLINEVAQLKGFRLIPRSVIDEFEKQISSLFHNTQNNIVDIKNSYPKYMIEDPILLRISNIFDRKVGNAFKEDEKRDLIEEGKRRFENKIPPGFKDDSKPDERGYGDFLLWSEVINYAKSESVPVILITSEQKEDWWEQKSGKTIGPRLELIKEFHDKSKQNIYIYQTLHFLELVAKKSGEEIAPSVVEEIKEVNRQRKRDLSDQAVNATQTIHDNCDCYYQSGVLSINLSRKLVLMTGSGSFEPEMNSVPHVKVVLLSKPEGCPPVHVAAGTGTNFDFNVHIRALTRNTHLPAGDYVVEYSAECSDEKSGAENKL</sequence>
<dbReference type="PATRIC" id="fig|438.15.peg.400"/>
<dbReference type="AlphaFoldDB" id="A0A1A0DK93"/>
<reference evidence="2 3" key="1">
    <citation type="submission" date="2016-05" db="EMBL/GenBank/DDBJ databases">
        <title>Genome sequencing of Acetobacter pasteurianus strain SRCM100623.</title>
        <authorList>
            <person name="Song Y.R."/>
        </authorList>
    </citation>
    <scope>NUCLEOTIDE SEQUENCE [LARGE SCALE GENOMIC DNA]</scope>
    <source>
        <strain evidence="2 3">SRCM100623</strain>
    </source>
</reference>
<evidence type="ECO:0000313" key="3">
    <source>
        <dbReference type="Proteomes" id="UP000093796"/>
    </source>
</evidence>
<dbReference type="InterPro" id="IPR041578">
    <property type="entry name" value="PIN_8"/>
</dbReference>
<evidence type="ECO:0000259" key="1">
    <source>
        <dbReference type="Pfam" id="PF18476"/>
    </source>
</evidence>
<name>A0A1A0DK93_ACEPA</name>
<evidence type="ECO:0000313" key="2">
    <source>
        <dbReference type="EMBL" id="OAZ75688.1"/>
    </source>
</evidence>
<dbReference type="Proteomes" id="UP000093796">
    <property type="component" value="Unassembled WGS sequence"/>
</dbReference>
<gene>
    <name evidence="2" type="ORF">SRCM100623_00361</name>
</gene>
<protein>
    <recommendedName>
        <fullName evidence="1">PIN like domain-containing protein</fullName>
    </recommendedName>
</protein>
<organism evidence="2 3">
    <name type="scientific">Acetobacter pasteurianus</name>
    <name type="common">Acetobacter turbidans</name>
    <dbReference type="NCBI Taxonomy" id="438"/>
    <lineage>
        <taxon>Bacteria</taxon>
        <taxon>Pseudomonadati</taxon>
        <taxon>Pseudomonadota</taxon>
        <taxon>Alphaproteobacteria</taxon>
        <taxon>Acetobacterales</taxon>
        <taxon>Acetobacteraceae</taxon>
        <taxon>Acetobacter</taxon>
    </lineage>
</organism>
<dbReference type="RefSeq" id="WP_064775865.1">
    <property type="nucleotide sequence ID" value="NZ_LYUD01000030.1"/>
</dbReference>